<dbReference type="Proteomes" id="UP000238634">
    <property type="component" value="Unassembled WGS sequence"/>
</dbReference>
<evidence type="ECO:0000313" key="3">
    <source>
        <dbReference type="Proteomes" id="UP000238634"/>
    </source>
</evidence>
<reference evidence="2 3" key="1">
    <citation type="submission" date="2018-02" db="EMBL/GenBank/DDBJ databases">
        <authorList>
            <person name="Cohen D.B."/>
            <person name="Kent A.D."/>
        </authorList>
    </citation>
    <scope>NUCLEOTIDE SEQUENCE [LARGE SCALE GENOMIC DNA]</scope>
    <source>
        <strain evidence="2 3">ULC007</strain>
    </source>
</reference>
<keyword evidence="3" id="KW-1185">Reference proteome</keyword>
<proteinExistence type="predicted"/>
<keyword evidence="1" id="KW-0472">Membrane</keyword>
<feature type="transmembrane region" description="Helical" evidence="1">
    <location>
        <begin position="15"/>
        <end position="34"/>
    </location>
</feature>
<gene>
    <name evidence="2" type="ORF">C7B65_10430</name>
</gene>
<keyword evidence="1" id="KW-0812">Transmembrane</keyword>
<keyword evidence="1" id="KW-1133">Transmembrane helix</keyword>
<accession>A0A2T1DGS2</accession>
<comment type="caution">
    <text evidence="2">The sequence shown here is derived from an EMBL/GenBank/DDBJ whole genome shotgun (WGS) entry which is preliminary data.</text>
</comment>
<feature type="transmembrane region" description="Helical" evidence="1">
    <location>
        <begin position="75"/>
        <end position="96"/>
    </location>
</feature>
<organism evidence="2 3">
    <name type="scientific">Phormidesmis priestleyi ULC007</name>
    <dbReference type="NCBI Taxonomy" id="1920490"/>
    <lineage>
        <taxon>Bacteria</taxon>
        <taxon>Bacillati</taxon>
        <taxon>Cyanobacteriota</taxon>
        <taxon>Cyanophyceae</taxon>
        <taxon>Leptolyngbyales</taxon>
        <taxon>Leptolyngbyaceae</taxon>
        <taxon>Phormidesmis</taxon>
    </lineage>
</organism>
<protein>
    <submittedName>
        <fullName evidence="2">Uncharacterized protein</fullName>
    </submittedName>
</protein>
<dbReference type="OrthoDB" id="514266at2"/>
<dbReference type="EMBL" id="PVWG01000009">
    <property type="protein sequence ID" value="PSB19700.1"/>
    <property type="molecule type" value="Genomic_DNA"/>
</dbReference>
<name>A0A2T1DGS2_9CYAN</name>
<sequence length="125" mass="14053">MFDFTTLFEFSRNHCIEICAFLVPANLLATLRTLILTGQRKPTARIWFATSIAAFFAGLMVLHVTTWFLVGVVMAPTFILLTLGSVCLSINLWAIFGRESLARLLVSVYKFCTRVDLPALLNLHE</sequence>
<dbReference type="STRING" id="1920490.GCA_001895925_00144"/>
<dbReference type="AlphaFoldDB" id="A0A2T1DGS2"/>
<dbReference type="RefSeq" id="WP_073071683.1">
    <property type="nucleotide sequence ID" value="NZ_MPPI01000012.1"/>
</dbReference>
<evidence type="ECO:0000256" key="1">
    <source>
        <dbReference type="SAM" id="Phobius"/>
    </source>
</evidence>
<reference evidence="2 3" key="2">
    <citation type="submission" date="2018-03" db="EMBL/GenBank/DDBJ databases">
        <title>The ancient ancestry and fast evolution of plastids.</title>
        <authorList>
            <person name="Moore K.R."/>
            <person name="Magnabosco C."/>
            <person name="Momper L."/>
            <person name="Gold D.A."/>
            <person name="Bosak T."/>
            <person name="Fournier G.P."/>
        </authorList>
    </citation>
    <scope>NUCLEOTIDE SEQUENCE [LARGE SCALE GENOMIC DNA]</scope>
    <source>
        <strain evidence="2 3">ULC007</strain>
    </source>
</reference>
<evidence type="ECO:0000313" key="2">
    <source>
        <dbReference type="EMBL" id="PSB19700.1"/>
    </source>
</evidence>
<feature type="transmembrane region" description="Helical" evidence="1">
    <location>
        <begin position="46"/>
        <end position="69"/>
    </location>
</feature>